<dbReference type="EMBL" id="FAUH01000002">
    <property type="protein sequence ID" value="CUU65080.1"/>
    <property type="molecule type" value="Genomic_DNA"/>
</dbReference>
<accession>A0A0X2NK06</accession>
<keyword evidence="3" id="KW-1185">Reference proteome</keyword>
<name>A0A0X2NK06_9CORY</name>
<proteinExistence type="predicted"/>
<feature type="region of interest" description="Disordered" evidence="1">
    <location>
        <begin position="32"/>
        <end position="56"/>
    </location>
</feature>
<feature type="compositionally biased region" description="Polar residues" evidence="1">
    <location>
        <begin position="40"/>
        <end position="56"/>
    </location>
</feature>
<dbReference type="Proteomes" id="UP000182498">
    <property type="component" value="Unassembled WGS sequence"/>
</dbReference>
<sequence length="76" mass="8143">MTLRSWVVVGPVGGRPARNVWYSPHYAHVRGVTGADQPQHRSSASPPATQNPAPFSSSELFFGAGYPLSTFIMADA</sequence>
<dbReference type="AlphaFoldDB" id="A0A0X2NK06"/>
<reference evidence="3" key="1">
    <citation type="submission" date="2015-11" db="EMBL/GenBank/DDBJ databases">
        <authorList>
            <person name="Dugat-Bony E."/>
        </authorList>
    </citation>
    <scope>NUCLEOTIDE SEQUENCE [LARGE SCALE GENOMIC DNA]</scope>
    <source>
        <strain evidence="3">Mu292</strain>
    </source>
</reference>
<evidence type="ECO:0000313" key="2">
    <source>
        <dbReference type="EMBL" id="CUU65080.1"/>
    </source>
</evidence>
<evidence type="ECO:0000256" key="1">
    <source>
        <dbReference type="SAM" id="MobiDB-lite"/>
    </source>
</evidence>
<evidence type="ECO:0000313" key="3">
    <source>
        <dbReference type="Proteomes" id="UP000182498"/>
    </source>
</evidence>
<gene>
    <name evidence="2" type="ORF">CVAR292_00393</name>
</gene>
<organism evidence="2 3">
    <name type="scientific">Corynebacterium variabile</name>
    <dbReference type="NCBI Taxonomy" id="1727"/>
    <lineage>
        <taxon>Bacteria</taxon>
        <taxon>Bacillati</taxon>
        <taxon>Actinomycetota</taxon>
        <taxon>Actinomycetes</taxon>
        <taxon>Mycobacteriales</taxon>
        <taxon>Corynebacteriaceae</taxon>
        <taxon>Corynebacterium</taxon>
    </lineage>
</organism>
<protein>
    <submittedName>
        <fullName evidence="2">Uncharacterized protein</fullName>
    </submittedName>
</protein>